<evidence type="ECO:0000313" key="2">
    <source>
        <dbReference type="Proteomes" id="UP000002069"/>
    </source>
</evidence>
<gene>
    <name evidence="1" type="ordered locus">Ctu_05630</name>
</gene>
<dbReference type="HOGENOM" id="CLU_2920258_0_0_6"/>
<dbReference type="KEGG" id="ctu:CTU_05630"/>
<keyword evidence="2" id="KW-1185">Reference proteome</keyword>
<proteinExistence type="predicted"/>
<name>C9XUW3_CROTZ</name>
<dbReference type="EMBL" id="FN543093">
    <property type="protein sequence ID" value="CBA27710.1"/>
    <property type="molecule type" value="Genomic_DNA"/>
</dbReference>
<organism evidence="1 2">
    <name type="scientific">Cronobacter turicensis (strain DSM 18703 / CCUG 55852 / LMG 23827 / z3032)</name>
    <dbReference type="NCBI Taxonomy" id="693216"/>
    <lineage>
        <taxon>Bacteria</taxon>
        <taxon>Pseudomonadati</taxon>
        <taxon>Pseudomonadota</taxon>
        <taxon>Gammaproteobacteria</taxon>
        <taxon>Enterobacterales</taxon>
        <taxon>Enterobacteriaceae</taxon>
        <taxon>Cronobacter</taxon>
    </lineage>
</organism>
<reference evidence="2" key="2">
    <citation type="journal article" date="2011" name="J. Bacteriol.">
        <title>Complete genome sequence of Cronobacter turicensis LMG 23827, a food-borne pathogen causing deaths in neonates.</title>
        <authorList>
            <person name="Stephan R."/>
            <person name="Lehner A."/>
            <person name="Tischler P."/>
            <person name="Rattei T."/>
        </authorList>
    </citation>
    <scope>NUCLEOTIDE SEQUENCE [LARGE SCALE GENOMIC DNA]</scope>
    <source>
        <strain evidence="2">DSM 18703 / CCUG 55852 / LMG 23827 / z3032</strain>
    </source>
</reference>
<sequence length="61" mass="7358">MSRKRCAIRNKAGITLFISSAPAGAFFISQLRYFHEQTKFGYFLFIFKKRPKRLKMRHRLF</sequence>
<protein>
    <submittedName>
        <fullName evidence="1">Uncharacterized protein</fullName>
    </submittedName>
</protein>
<accession>C9XUW3</accession>
<dbReference type="AlphaFoldDB" id="C9XUW3"/>
<dbReference type="Proteomes" id="UP000002069">
    <property type="component" value="Chromosome"/>
</dbReference>
<reference evidence="1 2" key="1">
    <citation type="journal article" date="2010" name="J. Bacteriol.">
        <title>Complete Genome Sequence of Cronobacter turicensis LMG 23827, a foodborne pathogen causing deaths in neonates.</title>
        <authorList>
            <person name="Stephan R."/>
            <person name="Lehner A."/>
            <person name="Tischler P."/>
            <person name="Rattei T."/>
        </authorList>
    </citation>
    <scope>NUCLEOTIDE SEQUENCE [LARGE SCALE GENOMIC DNA]</scope>
    <source>
        <strain evidence="2">DSM 18703 / CCUG 55852 / LMG 23827 / z3032</strain>
    </source>
</reference>
<evidence type="ECO:0000313" key="1">
    <source>
        <dbReference type="EMBL" id="CBA27710.1"/>
    </source>
</evidence>